<protein>
    <submittedName>
        <fullName evidence="4">TetR family transcriptional regulator</fullName>
    </submittedName>
</protein>
<evidence type="ECO:0000256" key="2">
    <source>
        <dbReference type="PROSITE-ProRule" id="PRU00335"/>
    </source>
</evidence>
<evidence type="ECO:0000259" key="3">
    <source>
        <dbReference type="PROSITE" id="PS50977"/>
    </source>
</evidence>
<proteinExistence type="predicted"/>
<evidence type="ECO:0000256" key="1">
    <source>
        <dbReference type="ARBA" id="ARBA00023125"/>
    </source>
</evidence>
<name>A0ABU8TAK9_9PSEU</name>
<dbReference type="PRINTS" id="PR00455">
    <property type="entry name" value="HTHTETR"/>
</dbReference>
<feature type="DNA-binding region" description="H-T-H motif" evidence="2">
    <location>
        <begin position="31"/>
        <end position="50"/>
    </location>
</feature>
<dbReference type="Proteomes" id="UP001364211">
    <property type="component" value="Unassembled WGS sequence"/>
</dbReference>
<keyword evidence="5" id="KW-1185">Reference proteome</keyword>
<dbReference type="RefSeq" id="WP_340291525.1">
    <property type="nucleotide sequence ID" value="NZ_JBBJUP010000012.1"/>
</dbReference>
<dbReference type="InterPro" id="IPR050109">
    <property type="entry name" value="HTH-type_TetR-like_transc_reg"/>
</dbReference>
<dbReference type="SUPFAM" id="SSF48498">
    <property type="entry name" value="Tetracyclin repressor-like, C-terminal domain"/>
    <property type="match status" value="1"/>
</dbReference>
<dbReference type="PANTHER" id="PTHR30055:SF226">
    <property type="entry name" value="HTH-TYPE TRANSCRIPTIONAL REGULATOR PKSA"/>
    <property type="match status" value="1"/>
</dbReference>
<dbReference type="InterPro" id="IPR001647">
    <property type="entry name" value="HTH_TetR"/>
</dbReference>
<evidence type="ECO:0000313" key="4">
    <source>
        <dbReference type="EMBL" id="MEJ8280415.1"/>
    </source>
</evidence>
<comment type="caution">
    <text evidence="4">The sequence shown here is derived from an EMBL/GenBank/DDBJ whole genome shotgun (WGS) entry which is preliminary data.</text>
</comment>
<sequence length="200" mass="21460">MPRSVDHHARRCEIADAVLRLVARSGTEAVSLRAVAAEAGISMGRVQHYFATKDALLLHALTRSHERMEARIEQRVGATGGDERDVLATVLDELLGGHPETRDALRIHAAFATRDPDERARAVLTDGDEEIRALAVRVVAVAGSSDPDTDAHALLALTAGLSDEVALHGAPVDRARRTLTAMLDRLAPAAPRSAGPVRRR</sequence>
<dbReference type="InterPro" id="IPR036271">
    <property type="entry name" value="Tet_transcr_reg_TetR-rel_C_sf"/>
</dbReference>
<dbReference type="PROSITE" id="PS50977">
    <property type="entry name" value="HTH_TETR_2"/>
    <property type="match status" value="1"/>
</dbReference>
<keyword evidence="1 2" id="KW-0238">DNA-binding</keyword>
<evidence type="ECO:0000313" key="5">
    <source>
        <dbReference type="Proteomes" id="UP001364211"/>
    </source>
</evidence>
<accession>A0ABU8TAK9</accession>
<organism evidence="4 5">
    <name type="scientific">Pseudonocardia spirodelae</name>
    <dbReference type="NCBI Taxonomy" id="3133431"/>
    <lineage>
        <taxon>Bacteria</taxon>
        <taxon>Bacillati</taxon>
        <taxon>Actinomycetota</taxon>
        <taxon>Actinomycetes</taxon>
        <taxon>Pseudonocardiales</taxon>
        <taxon>Pseudonocardiaceae</taxon>
        <taxon>Pseudonocardia</taxon>
    </lineage>
</organism>
<reference evidence="4 5" key="1">
    <citation type="submission" date="2024-03" db="EMBL/GenBank/DDBJ databases">
        <title>Draft genome sequence of Pseudonocardia sp. DW16-2.</title>
        <authorList>
            <person name="Duangmal K."/>
        </authorList>
    </citation>
    <scope>NUCLEOTIDE SEQUENCE [LARGE SCALE GENOMIC DNA]</scope>
    <source>
        <strain evidence="4 5">DW16-2</strain>
    </source>
</reference>
<dbReference type="SUPFAM" id="SSF46689">
    <property type="entry name" value="Homeodomain-like"/>
    <property type="match status" value="1"/>
</dbReference>
<dbReference type="Pfam" id="PF00440">
    <property type="entry name" value="TetR_N"/>
    <property type="match status" value="1"/>
</dbReference>
<dbReference type="PANTHER" id="PTHR30055">
    <property type="entry name" value="HTH-TYPE TRANSCRIPTIONAL REGULATOR RUTR"/>
    <property type="match status" value="1"/>
</dbReference>
<feature type="domain" description="HTH tetR-type" evidence="3">
    <location>
        <begin position="8"/>
        <end position="68"/>
    </location>
</feature>
<dbReference type="EMBL" id="JBBJUP010000012">
    <property type="protein sequence ID" value="MEJ8280415.1"/>
    <property type="molecule type" value="Genomic_DNA"/>
</dbReference>
<gene>
    <name evidence="4" type="ORF">WJX68_15845</name>
</gene>
<dbReference type="Gene3D" id="1.10.357.10">
    <property type="entry name" value="Tetracycline Repressor, domain 2"/>
    <property type="match status" value="1"/>
</dbReference>
<dbReference type="InterPro" id="IPR009057">
    <property type="entry name" value="Homeodomain-like_sf"/>
</dbReference>